<keyword evidence="6" id="KW-1185">Reference proteome</keyword>
<sequence length="151" mass="16994">MQLKIGELAKLSGCQVVTIRYYEKAGLLSAPARTEGNYRLYDEGAAERLHFIRHCRLHGMTLSEIRELLQFRDHPTRSCRWVSQLVEKHIASVEAQIVELSHLKEHLQTLLRSCSGDRGGDCGILEHITGTECECCKALHCHLGARGSRKG</sequence>
<evidence type="ECO:0000256" key="3">
    <source>
        <dbReference type="ARBA" id="ARBA00023163"/>
    </source>
</evidence>
<dbReference type="PROSITE" id="PS50937">
    <property type="entry name" value="HTH_MERR_2"/>
    <property type="match status" value="1"/>
</dbReference>
<evidence type="ECO:0000259" key="4">
    <source>
        <dbReference type="PROSITE" id="PS50937"/>
    </source>
</evidence>
<dbReference type="Pfam" id="PF00376">
    <property type="entry name" value="MerR"/>
    <property type="match status" value="1"/>
</dbReference>
<dbReference type="PANTHER" id="PTHR30204">
    <property type="entry name" value="REDOX-CYCLING DRUG-SENSING TRANSCRIPTIONAL ACTIVATOR SOXR"/>
    <property type="match status" value="1"/>
</dbReference>
<feature type="domain" description="HTH merR-type" evidence="4">
    <location>
        <begin position="1"/>
        <end position="71"/>
    </location>
</feature>
<dbReference type="EMBL" id="CP021255">
    <property type="protein sequence ID" value="AVD70235.1"/>
    <property type="molecule type" value="Genomic_DNA"/>
</dbReference>
<dbReference type="KEGG" id="deo:CAY53_01020"/>
<keyword evidence="2" id="KW-0238">DNA-binding</keyword>
<evidence type="ECO:0000256" key="1">
    <source>
        <dbReference type="ARBA" id="ARBA00023015"/>
    </source>
</evidence>
<dbReference type="SMART" id="SM00422">
    <property type="entry name" value="HTH_MERR"/>
    <property type="match status" value="1"/>
</dbReference>
<evidence type="ECO:0000256" key="2">
    <source>
        <dbReference type="ARBA" id="ARBA00023125"/>
    </source>
</evidence>
<dbReference type="AlphaFoldDB" id="A0A2L1GKN4"/>
<gene>
    <name evidence="5" type="ORF">CAY53_01020</name>
</gene>
<reference evidence="5" key="2">
    <citation type="journal article" date="2018" name="MBio">
        <title>Insights into the evolution of host association through the isolation and characterization of a novel human periodontal pathobiont, Desulfobulbus oralis.</title>
        <authorList>
            <person name="Cross K.L."/>
            <person name="Chirania P."/>
            <person name="Xiong W."/>
            <person name="Beall C.J."/>
            <person name="Elkins J.G."/>
            <person name="Giannone R.J."/>
            <person name="Griffen A.L."/>
            <person name="Guss A.M."/>
            <person name="Hettich R.L."/>
            <person name="Joshi S.S."/>
            <person name="Mokrzan E.M."/>
            <person name="Martin R.K."/>
            <person name="Zhulin I.B."/>
            <person name="Leys E.J."/>
            <person name="Podar M."/>
        </authorList>
    </citation>
    <scope>NUCLEOTIDE SEQUENCE [LARGE SCALE GENOMIC DNA]</scope>
    <source>
        <strain evidence="5">ORNL</strain>
    </source>
</reference>
<dbReference type="PANTHER" id="PTHR30204:SF92">
    <property type="entry name" value="HTH-TYPE TRANSCRIPTIONAL REGULATOR ZNTR"/>
    <property type="match status" value="1"/>
</dbReference>
<dbReference type="GO" id="GO:0046872">
    <property type="term" value="F:metal ion binding"/>
    <property type="evidence" value="ECO:0007669"/>
    <property type="project" value="InterPro"/>
</dbReference>
<dbReference type="GO" id="GO:0003700">
    <property type="term" value="F:DNA-binding transcription factor activity"/>
    <property type="evidence" value="ECO:0007669"/>
    <property type="project" value="InterPro"/>
</dbReference>
<dbReference type="Proteomes" id="UP000239867">
    <property type="component" value="Chromosome"/>
</dbReference>
<dbReference type="PRINTS" id="PR00040">
    <property type="entry name" value="HTHMERR"/>
</dbReference>
<evidence type="ECO:0000313" key="5">
    <source>
        <dbReference type="EMBL" id="AVD70235.1"/>
    </source>
</evidence>
<dbReference type="Gene3D" id="1.10.1660.10">
    <property type="match status" value="1"/>
</dbReference>
<evidence type="ECO:0000313" key="6">
    <source>
        <dbReference type="Proteomes" id="UP000239867"/>
    </source>
</evidence>
<dbReference type="InterPro" id="IPR047057">
    <property type="entry name" value="MerR_fam"/>
</dbReference>
<dbReference type="InterPro" id="IPR009061">
    <property type="entry name" value="DNA-bd_dom_put_sf"/>
</dbReference>
<keyword evidence="3" id="KW-0804">Transcription</keyword>
<dbReference type="Pfam" id="PF09278">
    <property type="entry name" value="MerR-DNA-bind"/>
    <property type="match status" value="1"/>
</dbReference>
<dbReference type="InterPro" id="IPR011791">
    <property type="entry name" value="CadR-PbrR"/>
</dbReference>
<dbReference type="OrthoDB" id="9792348at2"/>
<protein>
    <submittedName>
        <fullName evidence="5">MerR family transcriptional regulator</fullName>
    </submittedName>
</protein>
<dbReference type="InterPro" id="IPR000551">
    <property type="entry name" value="MerR-type_HTH_dom"/>
</dbReference>
<dbReference type="RefSeq" id="WP_104935560.1">
    <property type="nucleotide sequence ID" value="NZ_CP021255.1"/>
</dbReference>
<dbReference type="SUPFAM" id="SSF46955">
    <property type="entry name" value="Putative DNA-binding domain"/>
    <property type="match status" value="1"/>
</dbReference>
<keyword evidence="1" id="KW-0805">Transcription regulation</keyword>
<proteinExistence type="predicted"/>
<reference evidence="5" key="1">
    <citation type="submission" date="2017-05" db="EMBL/GenBank/DDBJ databases">
        <authorList>
            <person name="Song R."/>
            <person name="Chenine A.L."/>
            <person name="Ruprecht R.M."/>
        </authorList>
    </citation>
    <scope>NUCLEOTIDE SEQUENCE</scope>
    <source>
        <strain evidence="5">ORNL</strain>
    </source>
</reference>
<dbReference type="GO" id="GO:0045893">
    <property type="term" value="P:positive regulation of DNA-templated transcription"/>
    <property type="evidence" value="ECO:0007669"/>
    <property type="project" value="InterPro"/>
</dbReference>
<dbReference type="CDD" id="cd04784">
    <property type="entry name" value="HTH_CadR-PbrR"/>
    <property type="match status" value="1"/>
</dbReference>
<dbReference type="GO" id="GO:0003677">
    <property type="term" value="F:DNA binding"/>
    <property type="evidence" value="ECO:0007669"/>
    <property type="project" value="UniProtKB-KW"/>
</dbReference>
<name>A0A2L1GKN4_9BACT</name>
<dbReference type="InterPro" id="IPR015358">
    <property type="entry name" value="Tscrpt_reg_MerR_DNA-bd"/>
</dbReference>
<accession>A0A2L1GKN4</accession>
<organism evidence="5 6">
    <name type="scientific">Desulfobulbus oralis</name>
    <dbReference type="NCBI Taxonomy" id="1986146"/>
    <lineage>
        <taxon>Bacteria</taxon>
        <taxon>Pseudomonadati</taxon>
        <taxon>Thermodesulfobacteriota</taxon>
        <taxon>Desulfobulbia</taxon>
        <taxon>Desulfobulbales</taxon>
        <taxon>Desulfobulbaceae</taxon>
        <taxon>Desulfobulbus</taxon>
    </lineage>
</organism>